<proteinExistence type="predicted"/>
<sequence length="211" mass="23129">MPVVKSLNQLFSRYGPSSLTSHPQGYIKICSLKESWNETLLPLAPLLHPHVHMKMVMVFSGHPWESSTNKTAPVQDPPHNSGECNSISCSFRSVTLVYRFTCARSVGALSRNEFHSTQAVHVDVRPDGAHWLEGLDNDRDAWLLLVLCRDSPSMSATLEATARRGVGTTALDDALVCGGLVRLELCVLSALRLSRVAGKGEVEAKHETVEN</sequence>
<name>A0A9N7UDF2_PLEPL</name>
<gene>
    <name evidence="1" type="ORF">PLEPLA_LOCUS17844</name>
</gene>
<dbReference type="Proteomes" id="UP001153269">
    <property type="component" value="Unassembled WGS sequence"/>
</dbReference>
<dbReference type="EMBL" id="CADEAL010001180">
    <property type="protein sequence ID" value="CAB1429864.1"/>
    <property type="molecule type" value="Genomic_DNA"/>
</dbReference>
<dbReference type="AlphaFoldDB" id="A0A9N7UDF2"/>
<organism evidence="1 2">
    <name type="scientific">Pleuronectes platessa</name>
    <name type="common">European plaice</name>
    <dbReference type="NCBI Taxonomy" id="8262"/>
    <lineage>
        <taxon>Eukaryota</taxon>
        <taxon>Metazoa</taxon>
        <taxon>Chordata</taxon>
        <taxon>Craniata</taxon>
        <taxon>Vertebrata</taxon>
        <taxon>Euteleostomi</taxon>
        <taxon>Actinopterygii</taxon>
        <taxon>Neopterygii</taxon>
        <taxon>Teleostei</taxon>
        <taxon>Neoteleostei</taxon>
        <taxon>Acanthomorphata</taxon>
        <taxon>Carangaria</taxon>
        <taxon>Pleuronectiformes</taxon>
        <taxon>Pleuronectoidei</taxon>
        <taxon>Pleuronectidae</taxon>
        <taxon>Pleuronectes</taxon>
    </lineage>
</organism>
<evidence type="ECO:0000313" key="1">
    <source>
        <dbReference type="EMBL" id="CAB1429864.1"/>
    </source>
</evidence>
<comment type="caution">
    <text evidence="1">The sequence shown here is derived from an EMBL/GenBank/DDBJ whole genome shotgun (WGS) entry which is preliminary data.</text>
</comment>
<accession>A0A9N7UDF2</accession>
<protein>
    <submittedName>
        <fullName evidence="1">Uncharacterized protein</fullName>
    </submittedName>
</protein>
<keyword evidence="2" id="KW-1185">Reference proteome</keyword>
<evidence type="ECO:0000313" key="2">
    <source>
        <dbReference type="Proteomes" id="UP001153269"/>
    </source>
</evidence>
<reference evidence="1" key="1">
    <citation type="submission" date="2020-03" db="EMBL/GenBank/DDBJ databases">
        <authorList>
            <person name="Weist P."/>
        </authorList>
    </citation>
    <scope>NUCLEOTIDE SEQUENCE</scope>
</reference>